<gene>
    <name evidence="9" type="primary">ACD</name>
</gene>
<keyword evidence="3" id="KW-0158">Chromosome</keyword>
<evidence type="ECO:0000256" key="4">
    <source>
        <dbReference type="ARBA" id="ARBA00022895"/>
    </source>
</evidence>
<dbReference type="Proteomes" id="UP001652642">
    <property type="component" value="Chromosome 10"/>
</dbReference>
<evidence type="ECO:0000256" key="1">
    <source>
        <dbReference type="ARBA" id="ARBA00004123"/>
    </source>
</evidence>
<feature type="domain" description="Shelterin complex subunit TPP1/Est3" evidence="7">
    <location>
        <begin position="36"/>
        <end position="180"/>
    </location>
</feature>
<evidence type="ECO:0000313" key="8">
    <source>
        <dbReference type="Proteomes" id="UP001652642"/>
    </source>
</evidence>
<evidence type="ECO:0000256" key="6">
    <source>
        <dbReference type="SAM" id="MobiDB-lite"/>
    </source>
</evidence>
<dbReference type="GO" id="GO:0005697">
    <property type="term" value="C:telomerase holoenzyme complex"/>
    <property type="evidence" value="ECO:0007669"/>
    <property type="project" value="InterPro"/>
</dbReference>
<dbReference type="AlphaFoldDB" id="A0A6J0V6I3"/>
<keyword evidence="5" id="KW-0539">Nucleus</keyword>
<dbReference type="CTD" id="65057"/>
<dbReference type="GeneID" id="110088858"/>
<evidence type="ECO:0000313" key="9">
    <source>
        <dbReference type="RefSeq" id="XP_020667115.2"/>
    </source>
</evidence>
<evidence type="ECO:0000256" key="2">
    <source>
        <dbReference type="ARBA" id="ARBA00004574"/>
    </source>
</evidence>
<dbReference type="PANTHER" id="PTHR14487:SF3">
    <property type="entry name" value="ADRENOCORTICAL DYSPLASIA PROTEIN HOMOLOG"/>
    <property type="match status" value="1"/>
</dbReference>
<evidence type="ECO:0000256" key="3">
    <source>
        <dbReference type="ARBA" id="ARBA00022454"/>
    </source>
</evidence>
<feature type="region of interest" description="Disordered" evidence="6">
    <location>
        <begin position="1"/>
        <end position="33"/>
    </location>
</feature>
<evidence type="ECO:0000256" key="5">
    <source>
        <dbReference type="ARBA" id="ARBA00023242"/>
    </source>
</evidence>
<dbReference type="GO" id="GO:0032211">
    <property type="term" value="P:negative regulation of telomere maintenance via telomerase"/>
    <property type="evidence" value="ECO:0007669"/>
    <property type="project" value="TreeGrafter"/>
</dbReference>
<dbReference type="PANTHER" id="PTHR14487">
    <property type="entry name" value="ADRENOCORTICAL DYSPLASIA PROTEIN ACD"/>
    <property type="match status" value="1"/>
</dbReference>
<keyword evidence="8" id="KW-1185">Reference proteome</keyword>
<protein>
    <submittedName>
        <fullName evidence="9">Adrenocortical dysplasia protein homolog</fullName>
    </submittedName>
</protein>
<dbReference type="GO" id="GO:0016233">
    <property type="term" value="P:telomere capping"/>
    <property type="evidence" value="ECO:0007669"/>
    <property type="project" value="InterPro"/>
</dbReference>
<dbReference type="InterPro" id="IPR019437">
    <property type="entry name" value="TPP1/Est3"/>
</dbReference>
<dbReference type="Gene3D" id="2.40.50.960">
    <property type="match status" value="1"/>
</dbReference>
<proteinExistence type="predicted"/>
<reference evidence="9" key="1">
    <citation type="submission" date="2025-08" db="UniProtKB">
        <authorList>
            <consortium name="RefSeq"/>
        </authorList>
    </citation>
    <scope>IDENTIFICATION</scope>
</reference>
<accession>A0A6J0V6I3</accession>
<dbReference type="Pfam" id="PF10341">
    <property type="entry name" value="TPP1"/>
    <property type="match status" value="1"/>
</dbReference>
<sequence>MNPGPSRYRLQERREPGSESLDSEDSQTNRGKPSYLDPWIVTLLLEYKEPEPQKDGQVGHVLKVLNDASALSHDEECPAAILCIGDGHHYIQTVITAPAAQMPTCGVPQSGFSGLVGQFIILQNYRVCFKEASKMEDCEFYIILDCFRVMPLNRQATKQHDCNQEPSVLQKIKELWQKRLALQPWLSSESASISEALKEIKEDRLSTLKQNVKDCLSVLSHSNELDSEQLAVYPETKWQTGCKQDKIHQDIFTVPAKFLAISAENKKALDKSYSPKISQVPGTDDSTEDEDCSTISFFSAPESNNLDDSLENPWDVLPGLTLNSSSDSADTLPGLPPTQQMLLASTAEKKGSSSSSCTPEFLEPCPHTSHCNSEQIEPVVTVSPAWLPSRNVTTLKESVSQEFRAQQIHITHNSMADTDESVPYNQPLRNSPFPTTLALSSAHPPSKNDVSLELLCENTEENHTDSLQMMERRAWDEIMETDRRGVAVKRKQMMADDGDKPETFFISTCTRQKALELASATVSPQSNKLDKLPAWKPPLTFTSTPKKSRTEEIHVQQHPVPTHLRRSDRLLRKGRKQGGAEGATRNVEQQFGIQQQECVRGVCFNHTYKSSTPELCAQICSTRISRALLEWACWVLNNMQD</sequence>
<dbReference type="GO" id="GO:0070187">
    <property type="term" value="C:shelterin complex"/>
    <property type="evidence" value="ECO:0007669"/>
    <property type="project" value="InterPro"/>
</dbReference>
<dbReference type="GO" id="GO:0042162">
    <property type="term" value="F:telomeric DNA binding"/>
    <property type="evidence" value="ECO:0007669"/>
    <property type="project" value="InterPro"/>
</dbReference>
<dbReference type="GO" id="GO:0007004">
    <property type="term" value="P:telomere maintenance via telomerase"/>
    <property type="evidence" value="ECO:0007669"/>
    <property type="project" value="InterPro"/>
</dbReference>
<organism evidence="8 9">
    <name type="scientific">Pogona vitticeps</name>
    <name type="common">central bearded dragon</name>
    <dbReference type="NCBI Taxonomy" id="103695"/>
    <lineage>
        <taxon>Eukaryota</taxon>
        <taxon>Metazoa</taxon>
        <taxon>Chordata</taxon>
        <taxon>Craniata</taxon>
        <taxon>Vertebrata</taxon>
        <taxon>Euteleostomi</taxon>
        <taxon>Lepidosauria</taxon>
        <taxon>Squamata</taxon>
        <taxon>Bifurcata</taxon>
        <taxon>Unidentata</taxon>
        <taxon>Episquamata</taxon>
        <taxon>Toxicofera</taxon>
        <taxon>Iguania</taxon>
        <taxon>Acrodonta</taxon>
        <taxon>Agamidae</taxon>
        <taxon>Amphibolurinae</taxon>
        <taxon>Pogona</taxon>
    </lineage>
</organism>
<dbReference type="InterPro" id="IPR028631">
    <property type="entry name" value="ACD"/>
</dbReference>
<keyword evidence="4" id="KW-0779">Telomere</keyword>
<dbReference type="GO" id="GO:0070198">
    <property type="term" value="P:protein localization to chromosome, telomeric region"/>
    <property type="evidence" value="ECO:0007669"/>
    <property type="project" value="TreeGrafter"/>
</dbReference>
<name>A0A6J0V6I3_9SAUR</name>
<comment type="subcellular location">
    <subcellularLocation>
        <location evidence="2">Chromosome</location>
        <location evidence="2">Telomere</location>
    </subcellularLocation>
    <subcellularLocation>
        <location evidence="1">Nucleus</location>
    </subcellularLocation>
</comment>
<dbReference type="RefSeq" id="XP_020667115.2">
    <property type="nucleotide sequence ID" value="XM_020811456.2"/>
</dbReference>
<evidence type="ECO:0000259" key="7">
    <source>
        <dbReference type="Pfam" id="PF10341"/>
    </source>
</evidence>